<dbReference type="InterPro" id="IPR022691">
    <property type="entry name" value="Tscrpt_elong_fac_GreA/B_N"/>
</dbReference>
<dbReference type="FunFam" id="1.10.287.180:FF:000001">
    <property type="entry name" value="Transcription elongation factor GreA"/>
    <property type="match status" value="1"/>
</dbReference>
<evidence type="ECO:0000256" key="4">
    <source>
        <dbReference type="ARBA" id="ARBA00023125"/>
    </source>
</evidence>
<dbReference type="NCBIfam" id="TIGR01462">
    <property type="entry name" value="greA"/>
    <property type="match status" value="1"/>
</dbReference>
<dbReference type="PANTHER" id="PTHR30437">
    <property type="entry name" value="TRANSCRIPTION ELONGATION FACTOR GREA"/>
    <property type="match status" value="1"/>
</dbReference>
<dbReference type="GO" id="GO:0003677">
    <property type="term" value="F:DNA binding"/>
    <property type="evidence" value="ECO:0007669"/>
    <property type="project" value="UniProtKB-UniRule"/>
</dbReference>
<evidence type="ECO:0000256" key="8">
    <source>
        <dbReference type="HAMAP-Rule" id="MF_00105"/>
    </source>
</evidence>
<evidence type="ECO:0000313" key="12">
    <source>
        <dbReference type="EMBL" id="GFM35539.1"/>
    </source>
</evidence>
<dbReference type="GO" id="GO:0032784">
    <property type="term" value="P:regulation of DNA-templated transcription elongation"/>
    <property type="evidence" value="ECO:0007669"/>
    <property type="project" value="UniProtKB-UniRule"/>
</dbReference>
<dbReference type="PROSITE" id="PS00830">
    <property type="entry name" value="GREAB_2"/>
    <property type="match status" value="1"/>
</dbReference>
<dbReference type="InterPro" id="IPR036953">
    <property type="entry name" value="GreA/GreB_C_sf"/>
</dbReference>
<dbReference type="InterPro" id="IPR001437">
    <property type="entry name" value="Tscrpt_elong_fac_GreA/B_C"/>
</dbReference>
<evidence type="ECO:0000256" key="6">
    <source>
        <dbReference type="ARBA" id="ARBA00024916"/>
    </source>
</evidence>
<dbReference type="GO" id="GO:0003746">
    <property type="term" value="F:translation elongation factor activity"/>
    <property type="evidence" value="ECO:0007669"/>
    <property type="project" value="UniProtKB-KW"/>
</dbReference>
<dbReference type="Proteomes" id="UP000503820">
    <property type="component" value="Unassembled WGS sequence"/>
</dbReference>
<evidence type="ECO:0000256" key="9">
    <source>
        <dbReference type="RuleBase" id="RU000556"/>
    </source>
</evidence>
<keyword evidence="5 8" id="KW-0804">Transcription</keyword>
<dbReference type="Gene3D" id="1.10.287.180">
    <property type="entry name" value="Transcription elongation factor, GreA/GreB, N-terminal domain"/>
    <property type="match status" value="1"/>
</dbReference>
<feature type="domain" description="Transcription elongation factor GreA/GreB N-terminal" evidence="11">
    <location>
        <begin position="4"/>
        <end position="72"/>
    </location>
</feature>
<evidence type="ECO:0000256" key="1">
    <source>
        <dbReference type="ARBA" id="ARBA00008213"/>
    </source>
</evidence>
<dbReference type="InterPro" id="IPR023459">
    <property type="entry name" value="Tscrpt_elong_fac_GreA/B_fam"/>
</dbReference>
<protein>
    <recommendedName>
        <fullName evidence="2 8">Transcription elongation factor GreA</fullName>
    </recommendedName>
    <alternativeName>
        <fullName evidence="7 8">Transcript cleavage factor GreA</fullName>
    </alternativeName>
</protein>
<dbReference type="PIRSF" id="PIRSF006092">
    <property type="entry name" value="GreA_GreB"/>
    <property type="match status" value="1"/>
</dbReference>
<evidence type="ECO:0000256" key="2">
    <source>
        <dbReference type="ARBA" id="ARBA00013729"/>
    </source>
</evidence>
<organism evidence="12 13">
    <name type="scientific">Desulfovibrio psychrotolerans</name>
    <dbReference type="NCBI Taxonomy" id="415242"/>
    <lineage>
        <taxon>Bacteria</taxon>
        <taxon>Pseudomonadati</taxon>
        <taxon>Thermodesulfobacteriota</taxon>
        <taxon>Desulfovibrionia</taxon>
        <taxon>Desulfovibrionales</taxon>
        <taxon>Desulfovibrionaceae</taxon>
        <taxon>Desulfovibrio</taxon>
    </lineage>
</organism>
<dbReference type="InterPro" id="IPR036805">
    <property type="entry name" value="Tscrpt_elong_fac_GreA/B_N_sf"/>
</dbReference>
<keyword evidence="12" id="KW-0251">Elongation factor</keyword>
<keyword evidence="4 8" id="KW-0238">DNA-binding</keyword>
<dbReference type="AlphaFoldDB" id="A0A7J0BPG7"/>
<keyword evidence="12" id="KW-0648">Protein biosynthesis</keyword>
<evidence type="ECO:0000259" key="10">
    <source>
        <dbReference type="Pfam" id="PF01272"/>
    </source>
</evidence>
<name>A0A7J0BPG7_9BACT</name>
<dbReference type="Gene3D" id="3.10.50.30">
    <property type="entry name" value="Transcription elongation factor, GreA/GreB, C-terminal domain"/>
    <property type="match status" value="1"/>
</dbReference>
<dbReference type="HAMAP" id="MF_00105">
    <property type="entry name" value="GreA_GreB"/>
    <property type="match status" value="1"/>
</dbReference>
<comment type="caution">
    <text evidence="12">The sequence shown here is derived from an EMBL/GenBank/DDBJ whole genome shotgun (WGS) entry which is preliminary data.</text>
</comment>
<keyword evidence="13" id="KW-1185">Reference proteome</keyword>
<dbReference type="InterPro" id="IPR006359">
    <property type="entry name" value="Tscrpt_elong_fac_GreA"/>
</dbReference>
<dbReference type="InterPro" id="IPR018151">
    <property type="entry name" value="TF_GreA/GreB_CS"/>
</dbReference>
<dbReference type="PANTHER" id="PTHR30437:SF4">
    <property type="entry name" value="TRANSCRIPTION ELONGATION FACTOR GREA"/>
    <property type="match status" value="1"/>
</dbReference>
<dbReference type="GO" id="GO:0006354">
    <property type="term" value="P:DNA-templated transcription elongation"/>
    <property type="evidence" value="ECO:0007669"/>
    <property type="project" value="TreeGrafter"/>
</dbReference>
<evidence type="ECO:0000256" key="7">
    <source>
        <dbReference type="ARBA" id="ARBA00030776"/>
    </source>
</evidence>
<evidence type="ECO:0000313" key="13">
    <source>
        <dbReference type="Proteomes" id="UP000503820"/>
    </source>
</evidence>
<reference evidence="12 13" key="1">
    <citation type="submission" date="2020-05" db="EMBL/GenBank/DDBJ databases">
        <title>Draft genome sequence of Desulfovibrio psychrotolerans JS1T.</title>
        <authorList>
            <person name="Ueno A."/>
            <person name="Tamazawa S."/>
            <person name="Tamamura S."/>
            <person name="Murakami T."/>
            <person name="Kiyama T."/>
            <person name="Inomata H."/>
            <person name="Amano Y."/>
            <person name="Miyakawa K."/>
            <person name="Tamaki H."/>
            <person name="Naganuma T."/>
            <person name="Kaneko K."/>
        </authorList>
    </citation>
    <scope>NUCLEOTIDE SEQUENCE [LARGE SCALE GENOMIC DNA]</scope>
    <source>
        <strain evidence="12 13">JS1</strain>
    </source>
</reference>
<feature type="domain" description="Transcription elongation factor GreA/GreB C-terminal" evidence="10">
    <location>
        <begin position="83"/>
        <end position="154"/>
    </location>
</feature>
<comment type="similarity">
    <text evidence="1 8 9">Belongs to the GreA/GreB family.</text>
</comment>
<evidence type="ECO:0000256" key="5">
    <source>
        <dbReference type="ARBA" id="ARBA00023163"/>
    </source>
</evidence>
<gene>
    <name evidence="12" type="primary">greA_2</name>
    <name evidence="8" type="synonym">greA</name>
    <name evidence="12" type="ORF">DSM19430T_02230</name>
</gene>
<dbReference type="GO" id="GO:0070063">
    <property type="term" value="F:RNA polymerase binding"/>
    <property type="evidence" value="ECO:0007669"/>
    <property type="project" value="InterPro"/>
</dbReference>
<dbReference type="SUPFAM" id="SSF46557">
    <property type="entry name" value="GreA transcript cleavage protein, N-terminal domain"/>
    <property type="match status" value="1"/>
</dbReference>
<accession>A0A7J0BPG7</accession>
<dbReference type="InterPro" id="IPR028624">
    <property type="entry name" value="Tscrpt_elong_fac_GreA/B"/>
</dbReference>
<dbReference type="EMBL" id="BLVP01000001">
    <property type="protein sequence ID" value="GFM35539.1"/>
    <property type="molecule type" value="Genomic_DNA"/>
</dbReference>
<dbReference type="SUPFAM" id="SSF54534">
    <property type="entry name" value="FKBP-like"/>
    <property type="match status" value="1"/>
</dbReference>
<dbReference type="FunFam" id="3.10.50.30:FF:000001">
    <property type="entry name" value="Transcription elongation factor GreA"/>
    <property type="match status" value="1"/>
</dbReference>
<evidence type="ECO:0000259" key="11">
    <source>
        <dbReference type="Pfam" id="PF03449"/>
    </source>
</evidence>
<sequence>MQTIPISPQGFIRLKLELEALKKERPVVLQAIREAREEGDVSKNTAYDTALERQTMLEKRIRHIESRMPHLHVVDPAMMGGEKAVFGATVMFENVETGERKEYTLLGPDEADYTSGSISVQSPVAKALLGRKAGDEVVVDAPKGRVEYEIVSVKFMHGGTAQ</sequence>
<evidence type="ECO:0000256" key="3">
    <source>
        <dbReference type="ARBA" id="ARBA00023015"/>
    </source>
</evidence>
<dbReference type="Pfam" id="PF01272">
    <property type="entry name" value="GreA_GreB"/>
    <property type="match status" value="1"/>
</dbReference>
<keyword evidence="3 8" id="KW-0805">Transcription regulation</keyword>
<proteinExistence type="inferred from homology"/>
<comment type="function">
    <text evidence="6 8 9">Necessary for efficient RNA polymerase transcription elongation past template-encoded arresting sites. The arresting sites in DNA have the property of trapping a certain fraction of elongating RNA polymerases that pass through, resulting in locked ternary complexes. Cleavage of the nascent transcript by cleavage factors such as GreA or GreB allows the resumption of elongation from the new 3'terminus. GreA releases sequences of 2 to 3 nucleotides.</text>
</comment>
<dbReference type="NCBIfam" id="NF001261">
    <property type="entry name" value="PRK00226.1-2"/>
    <property type="match status" value="1"/>
</dbReference>
<dbReference type="Pfam" id="PF03449">
    <property type="entry name" value="GreA_GreB_N"/>
    <property type="match status" value="1"/>
</dbReference>
<dbReference type="RefSeq" id="WP_174408252.1">
    <property type="nucleotide sequence ID" value="NZ_BLVP01000001.1"/>
</dbReference>